<protein>
    <submittedName>
        <fullName evidence="9">Alanine racemase</fullName>
    </submittedName>
</protein>
<accession>A0A246WPI9</accession>
<comment type="caution">
    <text evidence="9">The sequence shown here is derived from an EMBL/GenBank/DDBJ whole genome shotgun (WGS) entry which is preliminary data.</text>
</comment>
<dbReference type="Pfam" id="PF14031">
    <property type="entry name" value="D-ser_dehydrat"/>
    <property type="match status" value="1"/>
</dbReference>
<evidence type="ECO:0000256" key="4">
    <source>
        <dbReference type="ARBA" id="ARBA00022723"/>
    </source>
</evidence>
<evidence type="ECO:0000256" key="6">
    <source>
        <dbReference type="ARBA" id="ARBA00022898"/>
    </source>
</evidence>
<dbReference type="InterPro" id="IPR051466">
    <property type="entry name" value="D-amino_acid_metab_enzyme"/>
</dbReference>
<gene>
    <name evidence="9" type="ORF">CEJ42_16645</name>
</gene>
<comment type="cofactor">
    <cofactor evidence="1">
        <name>pyridoxal 5'-phosphate</name>
        <dbReference type="ChEBI" id="CHEBI:597326"/>
    </cofactor>
</comment>
<keyword evidence="4" id="KW-0479">Metal-binding</keyword>
<keyword evidence="5" id="KW-0862">Zinc</keyword>
<sequence>MTLQQLDTPAAVIDTARMERNIARMQQRMNALGVRFRPHVKTAKCIEVARAQLAAGATGITVSTLKEAEQFFQAGIGDILYAVTIDPAKLPRALALIRKGCALTLVVDNPAAATALADFGRAHDCVFAVLIEVDTDGHRSGIGPEEEVLLEVAGILQRGGARVAGVMTHAGSSYELNTQEALAALAEQERAGCVRAAQRIRAAGIACDIVSVGSTPTALAAAALEGVTEVRAGVYVFFDLVMHNVGVCAPEDIALSVLATVIGHQPEKGWAILDAGWMAMSRDHGTARQSHDFGYGLPCTIDGRPLTGYVLSGANQEHGILSAVHPEAVNQGEHIVTRFPIGTRLRILPNHACATGAQYPQYQALSPDGALTQWERFHGW</sequence>
<dbReference type="CDD" id="cd06812">
    <property type="entry name" value="PLPDE_III_DSD_D-TA_like_1"/>
    <property type="match status" value="1"/>
</dbReference>
<dbReference type="GO" id="GO:0036088">
    <property type="term" value="P:D-serine catabolic process"/>
    <property type="evidence" value="ECO:0007669"/>
    <property type="project" value="TreeGrafter"/>
</dbReference>
<dbReference type="PANTHER" id="PTHR28004">
    <property type="entry name" value="ZGC:162816-RELATED"/>
    <property type="match status" value="1"/>
</dbReference>
<evidence type="ECO:0000259" key="8">
    <source>
        <dbReference type="SMART" id="SM01119"/>
    </source>
</evidence>
<dbReference type="Gene3D" id="3.20.20.10">
    <property type="entry name" value="Alanine racemase"/>
    <property type="match status" value="1"/>
</dbReference>
<evidence type="ECO:0000256" key="5">
    <source>
        <dbReference type="ARBA" id="ARBA00022833"/>
    </source>
</evidence>
<dbReference type="AlphaFoldDB" id="A0A246WPI9"/>
<comment type="cofactor">
    <cofactor evidence="2">
        <name>Zn(2+)</name>
        <dbReference type="ChEBI" id="CHEBI:29105"/>
    </cofactor>
</comment>
<evidence type="ECO:0000313" key="10">
    <source>
        <dbReference type="Proteomes" id="UP000197596"/>
    </source>
</evidence>
<evidence type="ECO:0000256" key="7">
    <source>
        <dbReference type="ARBA" id="ARBA00023239"/>
    </source>
</evidence>
<reference evidence="9 10" key="1">
    <citation type="submission" date="2017-06" db="EMBL/GenBank/DDBJ databases">
        <title>Herbaspirillum phytohormonus sp. nov., isolated from the root nodule of Robinia pseudoacacia in lead-zinc mine.</title>
        <authorList>
            <person name="Fan M."/>
            <person name="Lin Y."/>
        </authorList>
    </citation>
    <scope>NUCLEOTIDE SEQUENCE [LARGE SCALE GENOMIC DNA]</scope>
    <source>
        <strain evidence="9 10">HZ10</strain>
    </source>
</reference>
<dbReference type="InterPro" id="IPR026956">
    <property type="entry name" value="D-ser_dehydrat-like_dom"/>
</dbReference>
<dbReference type="GO" id="GO:0046872">
    <property type="term" value="F:metal ion binding"/>
    <property type="evidence" value="ECO:0007669"/>
    <property type="project" value="UniProtKB-KW"/>
</dbReference>
<dbReference type="FunFam" id="3.20.20.10:FF:000016">
    <property type="entry name" value="D-serine dehydratase"/>
    <property type="match status" value="1"/>
</dbReference>
<dbReference type="Pfam" id="PF01168">
    <property type="entry name" value="Ala_racemase_N"/>
    <property type="match status" value="1"/>
</dbReference>
<evidence type="ECO:0000256" key="1">
    <source>
        <dbReference type="ARBA" id="ARBA00001933"/>
    </source>
</evidence>
<evidence type="ECO:0000313" key="9">
    <source>
        <dbReference type="EMBL" id="OWY28268.1"/>
    </source>
</evidence>
<dbReference type="Proteomes" id="UP000197596">
    <property type="component" value="Unassembled WGS sequence"/>
</dbReference>
<dbReference type="Gene3D" id="2.40.37.20">
    <property type="entry name" value="D-serine dehydratase-like domain"/>
    <property type="match status" value="1"/>
</dbReference>
<comment type="similarity">
    <text evidence="3">Belongs to the DSD1 family.</text>
</comment>
<dbReference type="SUPFAM" id="SSF51419">
    <property type="entry name" value="PLP-binding barrel"/>
    <property type="match status" value="1"/>
</dbReference>
<dbReference type="InterPro" id="IPR042208">
    <property type="entry name" value="D-ser_dehydrat-like_sf"/>
</dbReference>
<evidence type="ECO:0000256" key="2">
    <source>
        <dbReference type="ARBA" id="ARBA00001947"/>
    </source>
</evidence>
<keyword evidence="7" id="KW-0456">Lyase</keyword>
<keyword evidence="6" id="KW-0663">Pyridoxal phosphate</keyword>
<dbReference type="SMART" id="SM01119">
    <property type="entry name" value="D-ser_dehydrat"/>
    <property type="match status" value="1"/>
</dbReference>
<dbReference type="GO" id="GO:0008721">
    <property type="term" value="F:D-serine ammonia-lyase activity"/>
    <property type="evidence" value="ECO:0007669"/>
    <property type="project" value="TreeGrafter"/>
</dbReference>
<dbReference type="InterPro" id="IPR029066">
    <property type="entry name" value="PLP-binding_barrel"/>
</dbReference>
<dbReference type="EMBL" id="NJGU01000008">
    <property type="protein sequence ID" value="OWY28268.1"/>
    <property type="molecule type" value="Genomic_DNA"/>
</dbReference>
<name>A0A246WPI9_9BURK</name>
<organism evidence="9 10">
    <name type="scientific">Herbaspirillum robiniae</name>
    <dbReference type="NCBI Taxonomy" id="2014887"/>
    <lineage>
        <taxon>Bacteria</taxon>
        <taxon>Pseudomonadati</taxon>
        <taxon>Pseudomonadota</taxon>
        <taxon>Betaproteobacteria</taxon>
        <taxon>Burkholderiales</taxon>
        <taxon>Oxalobacteraceae</taxon>
        <taxon>Herbaspirillum</taxon>
    </lineage>
</organism>
<dbReference type="PANTHER" id="PTHR28004:SF2">
    <property type="entry name" value="D-SERINE DEHYDRATASE"/>
    <property type="match status" value="1"/>
</dbReference>
<feature type="domain" description="D-serine dehydratase-like" evidence="8">
    <location>
        <begin position="254"/>
        <end position="366"/>
    </location>
</feature>
<evidence type="ECO:0000256" key="3">
    <source>
        <dbReference type="ARBA" id="ARBA00005323"/>
    </source>
</evidence>
<dbReference type="InterPro" id="IPR001608">
    <property type="entry name" value="Ala_racemase_N"/>
</dbReference>
<proteinExistence type="inferred from homology"/>